<dbReference type="AlphaFoldDB" id="A0A401L7Q5"/>
<comment type="caution">
    <text evidence="1">The sequence shown here is derived from an EMBL/GenBank/DDBJ whole genome shotgun (WGS) entry which is preliminary data.</text>
</comment>
<evidence type="ECO:0000313" key="1">
    <source>
        <dbReference type="EMBL" id="GCB27603.1"/>
    </source>
</evidence>
<reference evidence="1 2" key="1">
    <citation type="submission" date="2016-09" db="EMBL/GenBank/DDBJ databases">
        <title>Aspergillus awamori IFM 58123T.</title>
        <authorList>
            <person name="Kusuya Y."/>
            <person name="Shimizu M."/>
            <person name="Takahashi H."/>
            <person name="Yaguchi T."/>
        </authorList>
    </citation>
    <scope>NUCLEOTIDE SEQUENCE [LARGE SCALE GENOMIC DNA]</scope>
    <source>
        <strain evidence="1 2">IFM 58123</strain>
    </source>
</reference>
<proteinExistence type="predicted"/>
<dbReference type="EMBL" id="BDHI01000029">
    <property type="protein sequence ID" value="GCB27603.1"/>
    <property type="molecule type" value="Genomic_DNA"/>
</dbReference>
<protein>
    <submittedName>
        <fullName evidence="1">Uncharacterized protein</fullName>
    </submittedName>
</protein>
<keyword evidence="2" id="KW-1185">Reference proteome</keyword>
<evidence type="ECO:0000313" key="2">
    <source>
        <dbReference type="Proteomes" id="UP000286921"/>
    </source>
</evidence>
<sequence length="128" mass="14369">MNRGEVSEDLRPILDAIGSIIKDGTAEIGEKKPNTGWVYCGTEVSRQVSKLEEELNKTEFEAVQTNVLHLVQGGILHNPTGHLYIFPLRGNANFGRDEPLLPCHYIYKDTRELKGNNLDVIIVALRKK</sequence>
<accession>A0A401L7Q5</accession>
<name>A0A401L7Q5_ASPAW</name>
<gene>
    <name evidence="1" type="ORF">AAWM_10488</name>
</gene>
<dbReference type="Proteomes" id="UP000286921">
    <property type="component" value="Unassembled WGS sequence"/>
</dbReference>
<organism evidence="1 2">
    <name type="scientific">Aspergillus awamori</name>
    <name type="common">Black koji mold</name>
    <dbReference type="NCBI Taxonomy" id="105351"/>
    <lineage>
        <taxon>Eukaryota</taxon>
        <taxon>Fungi</taxon>
        <taxon>Dikarya</taxon>
        <taxon>Ascomycota</taxon>
        <taxon>Pezizomycotina</taxon>
        <taxon>Eurotiomycetes</taxon>
        <taxon>Eurotiomycetidae</taxon>
        <taxon>Eurotiales</taxon>
        <taxon>Aspergillaceae</taxon>
        <taxon>Aspergillus</taxon>
    </lineage>
</organism>